<dbReference type="Pfam" id="PF07859">
    <property type="entry name" value="Abhydrolase_3"/>
    <property type="match status" value="1"/>
</dbReference>
<dbReference type="RefSeq" id="WP_069405608.1">
    <property type="nucleotide sequence ID" value="NZ_MIGZ01000066.1"/>
</dbReference>
<keyword evidence="4" id="KW-1185">Reference proteome</keyword>
<sequence>MDIVDRLDPALRHFADARTDLSPGVLGVVRDSLNQRRADAARGVDTIGVEIENRAVGSVPVRIYRGTSSPAPAVIYCHSGAFVLGNLDTDHRQCVEFARRGRCTVISVDYRLAPEHPYPAGLDDAVAVLGGAVSNAAELGIDTARLAVAGSSAGGALAARLAQRAATGSAPPVVFQLLHQPVLDDRATPSKGEFGTTPGFDGPAARWMWRHYLGEQPVSDDAAPARSTQLSGVPAALITCSELDPLRDEAIDYASRLLQAGVSTELRVYPGTCHGFDSLLPDWEISEQLFALQGAALRRALHGPS</sequence>
<keyword evidence="1 3" id="KW-0378">Hydrolase</keyword>
<organism evidence="3 4">
    <name type="scientific">Mycolicibacterium holsaticum</name>
    <dbReference type="NCBI Taxonomy" id="152142"/>
    <lineage>
        <taxon>Bacteria</taxon>
        <taxon>Bacillati</taxon>
        <taxon>Actinomycetota</taxon>
        <taxon>Actinomycetes</taxon>
        <taxon>Mycobacteriales</taxon>
        <taxon>Mycobacteriaceae</taxon>
        <taxon>Mycolicibacterium</taxon>
    </lineage>
</organism>
<evidence type="ECO:0000313" key="3">
    <source>
        <dbReference type="EMBL" id="ODQ93511.1"/>
    </source>
</evidence>
<dbReference type="GO" id="GO:0016787">
    <property type="term" value="F:hydrolase activity"/>
    <property type="evidence" value="ECO:0007669"/>
    <property type="project" value="UniProtKB-KW"/>
</dbReference>
<dbReference type="EMBL" id="MIGZ01000066">
    <property type="protein sequence ID" value="ODQ93511.1"/>
    <property type="molecule type" value="Genomic_DNA"/>
</dbReference>
<feature type="domain" description="Alpha/beta hydrolase fold-3" evidence="2">
    <location>
        <begin position="74"/>
        <end position="276"/>
    </location>
</feature>
<evidence type="ECO:0000256" key="1">
    <source>
        <dbReference type="ARBA" id="ARBA00022801"/>
    </source>
</evidence>
<evidence type="ECO:0000313" key="4">
    <source>
        <dbReference type="Proteomes" id="UP000094243"/>
    </source>
</evidence>
<name>A0A1E3RUK9_9MYCO</name>
<dbReference type="InterPro" id="IPR029058">
    <property type="entry name" value="AB_hydrolase_fold"/>
</dbReference>
<dbReference type="InterPro" id="IPR050300">
    <property type="entry name" value="GDXG_lipolytic_enzyme"/>
</dbReference>
<dbReference type="Proteomes" id="UP000094243">
    <property type="component" value="Unassembled WGS sequence"/>
</dbReference>
<accession>A0A1E3RUK9</accession>
<dbReference type="InterPro" id="IPR013094">
    <property type="entry name" value="AB_hydrolase_3"/>
</dbReference>
<dbReference type="PANTHER" id="PTHR48081:SF8">
    <property type="entry name" value="ALPHA_BETA HYDROLASE FOLD-3 DOMAIN-CONTAINING PROTEIN-RELATED"/>
    <property type="match status" value="1"/>
</dbReference>
<gene>
    <name evidence="3" type="ORF">BHQ17_13005</name>
</gene>
<comment type="caution">
    <text evidence="3">The sequence shown here is derived from an EMBL/GenBank/DDBJ whole genome shotgun (WGS) entry which is preliminary data.</text>
</comment>
<evidence type="ECO:0000259" key="2">
    <source>
        <dbReference type="Pfam" id="PF07859"/>
    </source>
</evidence>
<dbReference type="Gene3D" id="3.40.50.1820">
    <property type="entry name" value="alpha/beta hydrolase"/>
    <property type="match status" value="1"/>
</dbReference>
<dbReference type="PANTHER" id="PTHR48081">
    <property type="entry name" value="AB HYDROLASE SUPERFAMILY PROTEIN C4A8.06C"/>
    <property type="match status" value="1"/>
</dbReference>
<reference evidence="4" key="1">
    <citation type="submission" date="2016-09" db="EMBL/GenBank/DDBJ databases">
        <authorList>
            <person name="Greninger A.L."/>
            <person name="Jerome K.R."/>
            <person name="Mcnair B."/>
            <person name="Wallis C."/>
            <person name="Fang F."/>
        </authorList>
    </citation>
    <scope>NUCLEOTIDE SEQUENCE [LARGE SCALE GENOMIC DNA]</scope>
    <source>
        <strain evidence="4">M7</strain>
    </source>
</reference>
<proteinExistence type="predicted"/>
<protein>
    <submittedName>
        <fullName evidence="3">Alpha/beta hydrolase</fullName>
    </submittedName>
</protein>
<dbReference type="AlphaFoldDB" id="A0A1E3RUK9"/>
<dbReference type="OrthoDB" id="3181909at2"/>
<dbReference type="SUPFAM" id="SSF53474">
    <property type="entry name" value="alpha/beta-Hydrolases"/>
    <property type="match status" value="1"/>
</dbReference>